<keyword evidence="8" id="KW-0274">FAD</keyword>
<dbReference type="InterPro" id="IPR006094">
    <property type="entry name" value="Oxid_FAD_bind_N"/>
</dbReference>
<dbReference type="PANTHER" id="PTHR13878:SF117">
    <property type="entry name" value="OS08G0519100 PROTEIN"/>
    <property type="match status" value="1"/>
</dbReference>
<proteinExistence type="inferred from homology"/>
<dbReference type="EMBL" id="CM029037">
    <property type="protein sequence ID" value="KAG2655661.1"/>
    <property type="molecule type" value="Genomic_DNA"/>
</dbReference>
<dbReference type="PANTHER" id="PTHR13878">
    <property type="entry name" value="GULONOLACTONE OXIDASE"/>
    <property type="match status" value="1"/>
</dbReference>
<dbReference type="GO" id="GO:0003885">
    <property type="term" value="F:D-arabinono-1,4-lactone oxidase activity"/>
    <property type="evidence" value="ECO:0007669"/>
    <property type="project" value="InterPro"/>
</dbReference>
<dbReference type="Pfam" id="PF01565">
    <property type="entry name" value="FAD_binding_4"/>
    <property type="match status" value="1"/>
</dbReference>
<comment type="pathway">
    <text evidence="2">Cofactor biosynthesis; L-ascorbate biosynthesis.</text>
</comment>
<dbReference type="Pfam" id="PF04030">
    <property type="entry name" value="ALO"/>
    <property type="match status" value="1"/>
</dbReference>
<evidence type="ECO:0000256" key="5">
    <source>
        <dbReference type="ARBA" id="ARBA00022630"/>
    </source>
</evidence>
<keyword evidence="7 11" id="KW-0732">Signal</keyword>
<dbReference type="InterPro" id="IPR010030">
    <property type="entry name" value="GULO_Plant"/>
</dbReference>
<dbReference type="SUPFAM" id="SSF55103">
    <property type="entry name" value="FAD-linked oxidases, C-terminal domain"/>
    <property type="match status" value="1"/>
</dbReference>
<evidence type="ECO:0000256" key="11">
    <source>
        <dbReference type="SAM" id="SignalP"/>
    </source>
</evidence>
<dbReference type="InterPro" id="IPR036318">
    <property type="entry name" value="FAD-bd_PCMH-like_sf"/>
</dbReference>
<dbReference type="InterPro" id="IPR055154">
    <property type="entry name" value="GULLO2-like_C"/>
</dbReference>
<sequence length="591" mass="62395">MAAMLLHGLLRAVVACMCLARLAGASAPPPVVRCGGAAGCTVTNAYGVFPDRSACRAAAAAFPASERELLAVVANATAARTRMKVATRYSHSVPKLACPAGDRGLIIGTNALTHVVAVDAARGQLTVESGVTLGQLIDAAANAGLAVPHTPYWLGLTVGGLLSTGAHGSSLWGKGSAVHEYVVGMRIVTPAPAAEGYARVRALRAGDPELDAAKVSLGVLGVISQVTLALQPMFKRSVRFERCDDDDLANRVVAFAREHEFADILWYPAHRKAVYRVDDRVPLNTSGDGVYDFIGFRPTPTLAIKADRLAEEGFEAMKNSGGRCVAALATRAVLSAGNYGLMKSGGLLLPPLPGRPVVGFQNRIQSSGRCLAGPDDALLTACPWDPRVSHGTFYFQSGISVPLARAAAFIRDVQRLRDLDPDALCGVEVYNGILLRYVRASSALLGKAEDSVDFDLTYYRSRDPAAPRLHGGAVAEVEQMALRRYGGLPHWGKNQNAAFEGGAAGRYGAARVAAFVAVKRAFDPDGLFSSEWSDAVLGIGGGVSVVRDGCALEGLCVCAQDSHCAPSEGYFCRPGRVYKEARVCRRDDDDD</sequence>
<dbReference type="OrthoDB" id="610608at2759"/>
<dbReference type="NCBIfam" id="TIGR01677">
    <property type="entry name" value="pln_FAD_oxido"/>
    <property type="match status" value="1"/>
</dbReference>
<dbReference type="GO" id="GO:0050105">
    <property type="term" value="F:L-gulonolactone oxidase activity"/>
    <property type="evidence" value="ECO:0007669"/>
    <property type="project" value="UniProtKB-EC"/>
</dbReference>
<comment type="similarity">
    <text evidence="3">Belongs to the oxygen-dependent FAD-linked oxidoreductase family.</text>
</comment>
<gene>
    <name evidence="13" type="ORF">PVAP13_1KG029060</name>
</gene>
<keyword evidence="6" id="KW-0060">Ascorbate biosynthesis</keyword>
<keyword evidence="14" id="KW-1185">Reference proteome</keyword>
<evidence type="ECO:0000256" key="9">
    <source>
        <dbReference type="ARBA" id="ARBA00023002"/>
    </source>
</evidence>
<evidence type="ECO:0000256" key="10">
    <source>
        <dbReference type="ARBA" id="ARBA00048083"/>
    </source>
</evidence>
<evidence type="ECO:0000256" key="7">
    <source>
        <dbReference type="ARBA" id="ARBA00022729"/>
    </source>
</evidence>
<evidence type="ECO:0000256" key="1">
    <source>
        <dbReference type="ARBA" id="ARBA00001974"/>
    </source>
</evidence>
<dbReference type="Pfam" id="PF22906">
    <property type="entry name" value="GULLO2-like_3rd"/>
    <property type="match status" value="1"/>
</dbReference>
<keyword evidence="5" id="KW-0285">Flavoprotein</keyword>
<reference evidence="13" key="1">
    <citation type="submission" date="2020-05" db="EMBL/GenBank/DDBJ databases">
        <title>WGS assembly of Panicum virgatum.</title>
        <authorList>
            <person name="Lovell J.T."/>
            <person name="Jenkins J."/>
            <person name="Shu S."/>
            <person name="Juenger T.E."/>
            <person name="Schmutz J."/>
        </authorList>
    </citation>
    <scope>NUCLEOTIDE SEQUENCE</scope>
    <source>
        <strain evidence="13">AP13</strain>
    </source>
</reference>
<dbReference type="SUPFAM" id="SSF56176">
    <property type="entry name" value="FAD-binding/transporter-associated domain-like"/>
    <property type="match status" value="1"/>
</dbReference>
<feature type="domain" description="FAD-binding PCMH-type" evidence="12">
    <location>
        <begin position="53"/>
        <end position="233"/>
    </location>
</feature>
<dbReference type="PROSITE" id="PS51387">
    <property type="entry name" value="FAD_PCMH"/>
    <property type="match status" value="1"/>
</dbReference>
<comment type="catalytic activity">
    <reaction evidence="10">
        <text>L-gulono-1,4-lactone + O2 = L-ascorbate + H2O2 + H(+)</text>
        <dbReference type="Rhea" id="RHEA:32363"/>
        <dbReference type="ChEBI" id="CHEBI:15378"/>
        <dbReference type="ChEBI" id="CHEBI:15379"/>
        <dbReference type="ChEBI" id="CHEBI:16240"/>
        <dbReference type="ChEBI" id="CHEBI:17587"/>
        <dbReference type="ChEBI" id="CHEBI:38290"/>
        <dbReference type="EC" id="1.1.3.8"/>
    </reaction>
</comment>
<dbReference type="GO" id="GO:0071949">
    <property type="term" value="F:FAD binding"/>
    <property type="evidence" value="ECO:0007669"/>
    <property type="project" value="InterPro"/>
</dbReference>
<dbReference type="InterPro" id="IPR007173">
    <property type="entry name" value="ALO_C"/>
</dbReference>
<protein>
    <recommendedName>
        <fullName evidence="4">L-gulonolactone oxidase</fullName>
        <ecNumber evidence="4">1.1.3.8</ecNumber>
    </recommendedName>
</protein>
<evidence type="ECO:0000256" key="2">
    <source>
        <dbReference type="ARBA" id="ARBA00005147"/>
    </source>
</evidence>
<evidence type="ECO:0000259" key="12">
    <source>
        <dbReference type="PROSITE" id="PS51387"/>
    </source>
</evidence>
<dbReference type="Proteomes" id="UP000823388">
    <property type="component" value="Chromosome 1K"/>
</dbReference>
<evidence type="ECO:0000256" key="3">
    <source>
        <dbReference type="ARBA" id="ARBA00005466"/>
    </source>
</evidence>
<dbReference type="GO" id="GO:0016020">
    <property type="term" value="C:membrane"/>
    <property type="evidence" value="ECO:0007669"/>
    <property type="project" value="InterPro"/>
</dbReference>
<evidence type="ECO:0000256" key="4">
    <source>
        <dbReference type="ARBA" id="ARBA00013121"/>
    </source>
</evidence>
<comment type="cofactor">
    <cofactor evidence="1">
        <name>FAD</name>
        <dbReference type="ChEBI" id="CHEBI:57692"/>
    </cofactor>
</comment>
<dbReference type="Gene3D" id="3.30.70.2520">
    <property type="match status" value="1"/>
</dbReference>
<evidence type="ECO:0000313" key="14">
    <source>
        <dbReference type="Proteomes" id="UP000823388"/>
    </source>
</evidence>
<dbReference type="GO" id="GO:0019853">
    <property type="term" value="P:L-ascorbic acid biosynthetic process"/>
    <property type="evidence" value="ECO:0007669"/>
    <property type="project" value="UniProtKB-KW"/>
</dbReference>
<keyword evidence="9" id="KW-0560">Oxidoreductase</keyword>
<feature type="signal peptide" evidence="11">
    <location>
        <begin position="1"/>
        <end position="25"/>
    </location>
</feature>
<evidence type="ECO:0000256" key="8">
    <source>
        <dbReference type="ARBA" id="ARBA00022827"/>
    </source>
</evidence>
<evidence type="ECO:0000256" key="6">
    <source>
        <dbReference type="ARBA" id="ARBA00022644"/>
    </source>
</evidence>
<dbReference type="EMBL" id="CM029037">
    <property type="protein sequence ID" value="KAG2655662.1"/>
    <property type="molecule type" value="Genomic_DNA"/>
</dbReference>
<dbReference type="EC" id="1.1.3.8" evidence="4"/>
<dbReference type="InterPro" id="IPR016169">
    <property type="entry name" value="FAD-bd_PCMH_sub2"/>
</dbReference>
<dbReference type="Gene3D" id="3.30.465.10">
    <property type="match status" value="1"/>
</dbReference>
<dbReference type="InterPro" id="IPR016166">
    <property type="entry name" value="FAD-bd_PCMH"/>
</dbReference>
<dbReference type="FunFam" id="3.30.465.10:FF:000033">
    <property type="entry name" value="L-gulonolactone oxidase 5"/>
    <property type="match status" value="1"/>
</dbReference>
<dbReference type="AlphaFoldDB" id="A0A8T0X1L3"/>
<organism evidence="13 14">
    <name type="scientific">Panicum virgatum</name>
    <name type="common">Blackwell switchgrass</name>
    <dbReference type="NCBI Taxonomy" id="38727"/>
    <lineage>
        <taxon>Eukaryota</taxon>
        <taxon>Viridiplantae</taxon>
        <taxon>Streptophyta</taxon>
        <taxon>Embryophyta</taxon>
        <taxon>Tracheophyta</taxon>
        <taxon>Spermatophyta</taxon>
        <taxon>Magnoliopsida</taxon>
        <taxon>Liliopsida</taxon>
        <taxon>Poales</taxon>
        <taxon>Poaceae</taxon>
        <taxon>PACMAD clade</taxon>
        <taxon>Panicoideae</taxon>
        <taxon>Panicodae</taxon>
        <taxon>Paniceae</taxon>
        <taxon>Panicinae</taxon>
        <taxon>Panicum</taxon>
        <taxon>Panicum sect. Hiantes</taxon>
    </lineage>
</organism>
<dbReference type="InterPro" id="IPR050432">
    <property type="entry name" value="FAD-linked_Oxidoreductases_BP"/>
</dbReference>
<evidence type="ECO:0000313" key="13">
    <source>
        <dbReference type="EMBL" id="KAG2655661.1"/>
    </source>
</evidence>
<name>A0A8T0X1L3_PANVG</name>
<comment type="caution">
    <text evidence="13">The sequence shown here is derived from an EMBL/GenBank/DDBJ whole genome shotgun (WGS) entry which is preliminary data.</text>
</comment>
<feature type="chain" id="PRO_5036435262" description="L-gulonolactone oxidase" evidence="11">
    <location>
        <begin position="26"/>
        <end position="591"/>
    </location>
</feature>
<accession>A0A8T0X1L3</accession>
<dbReference type="InterPro" id="IPR016164">
    <property type="entry name" value="FAD-linked_Oxase-like_C"/>
</dbReference>